<gene>
    <name evidence="11" type="primary">Necator_chrII.g5429</name>
    <name evidence="11" type="ORF">RB195_017636</name>
</gene>
<feature type="domain" description="C2H2-type" evidence="10">
    <location>
        <begin position="238"/>
        <end position="265"/>
    </location>
</feature>
<dbReference type="InterPro" id="IPR050589">
    <property type="entry name" value="Ikaros_C2H2-ZF"/>
</dbReference>
<keyword evidence="2" id="KW-0479">Metal-binding</keyword>
<evidence type="ECO:0000313" key="12">
    <source>
        <dbReference type="Proteomes" id="UP001303046"/>
    </source>
</evidence>
<dbReference type="PROSITE" id="PS50157">
    <property type="entry name" value="ZINC_FINGER_C2H2_2"/>
    <property type="match status" value="3"/>
</dbReference>
<evidence type="ECO:0000256" key="9">
    <source>
        <dbReference type="SAM" id="MobiDB-lite"/>
    </source>
</evidence>
<evidence type="ECO:0000259" key="10">
    <source>
        <dbReference type="PROSITE" id="PS50157"/>
    </source>
</evidence>
<dbReference type="InterPro" id="IPR036236">
    <property type="entry name" value="Znf_C2H2_sf"/>
</dbReference>
<name>A0ABR1C643_NECAM</name>
<dbReference type="SUPFAM" id="SSF57667">
    <property type="entry name" value="beta-beta-alpha zinc fingers"/>
    <property type="match status" value="2"/>
</dbReference>
<reference evidence="11 12" key="1">
    <citation type="submission" date="2023-08" db="EMBL/GenBank/DDBJ databases">
        <title>A Necator americanus chromosomal reference genome.</title>
        <authorList>
            <person name="Ilik V."/>
            <person name="Petrzelkova K.J."/>
            <person name="Pardy F."/>
            <person name="Fuh T."/>
            <person name="Niatou-Singa F.S."/>
            <person name="Gouil Q."/>
            <person name="Baker L."/>
            <person name="Ritchie M.E."/>
            <person name="Jex A.R."/>
            <person name="Gazzola D."/>
            <person name="Li H."/>
            <person name="Toshio Fujiwara R."/>
            <person name="Zhan B."/>
            <person name="Aroian R.V."/>
            <person name="Pafco B."/>
            <person name="Schwarz E.M."/>
        </authorList>
    </citation>
    <scope>NUCLEOTIDE SEQUENCE [LARGE SCALE GENOMIC DNA]</scope>
    <source>
        <strain evidence="11 12">Aroian</strain>
        <tissue evidence="11">Whole animal</tissue>
    </source>
</reference>
<feature type="compositionally biased region" description="Basic and acidic residues" evidence="9">
    <location>
        <begin position="188"/>
        <end position="200"/>
    </location>
</feature>
<evidence type="ECO:0000256" key="7">
    <source>
        <dbReference type="ARBA" id="ARBA00023242"/>
    </source>
</evidence>
<feature type="region of interest" description="Disordered" evidence="9">
    <location>
        <begin position="1210"/>
        <end position="1269"/>
    </location>
</feature>
<feature type="region of interest" description="Disordered" evidence="9">
    <location>
        <begin position="830"/>
        <end position="857"/>
    </location>
</feature>
<feature type="compositionally biased region" description="Polar residues" evidence="9">
    <location>
        <begin position="839"/>
        <end position="857"/>
    </location>
</feature>
<feature type="region of interest" description="Disordered" evidence="9">
    <location>
        <begin position="263"/>
        <end position="282"/>
    </location>
</feature>
<proteinExistence type="predicted"/>
<dbReference type="EMBL" id="JAVFWL010000002">
    <property type="protein sequence ID" value="KAK6733984.1"/>
    <property type="molecule type" value="Genomic_DNA"/>
</dbReference>
<keyword evidence="7" id="KW-0539">Nucleus</keyword>
<dbReference type="SMART" id="SM00355">
    <property type="entry name" value="ZnF_C2H2"/>
    <property type="match status" value="6"/>
</dbReference>
<evidence type="ECO:0000256" key="1">
    <source>
        <dbReference type="ARBA" id="ARBA00004123"/>
    </source>
</evidence>
<feature type="region of interest" description="Disordered" evidence="9">
    <location>
        <begin position="1012"/>
        <end position="1032"/>
    </location>
</feature>
<dbReference type="SUPFAM" id="SSF54695">
    <property type="entry name" value="POZ domain"/>
    <property type="match status" value="1"/>
</dbReference>
<keyword evidence="4 8" id="KW-0863">Zinc-finger</keyword>
<feature type="compositionally biased region" description="Polar residues" evidence="9">
    <location>
        <begin position="1253"/>
        <end position="1266"/>
    </location>
</feature>
<evidence type="ECO:0000256" key="3">
    <source>
        <dbReference type="ARBA" id="ARBA00022737"/>
    </source>
</evidence>
<feature type="domain" description="C2H2-type" evidence="10">
    <location>
        <begin position="867"/>
        <end position="895"/>
    </location>
</feature>
<keyword evidence="6" id="KW-0238">DNA-binding</keyword>
<sequence>MEGPPLVSRHSIDDTDVQGLGYGVGDGGGGTFSTALLEPNVHDVMSMELAHHDMGGYLDPRSFGGGTLGFDDYNTSSSLYDVNSSFADEISTEQKGIFGSDTVPFSQANPNPPVKVVGRTEHPPSVIPNNKYENTVRYDQSRNVPTYPVKTADPSTCTQYAPVRTLINSSIKPHGSAPSRRTTSRSTQKKEAIDPKRVEDEVARNVSQILSATKQQRLAMEAQQRNGTTAPQPPRIAYACPDCHKTVTSARNLQRHRQTCTARVNGGNGATGIPSSSSVSSSSVALCPTSTSVMISPTSSYSNLSYNNYNLSGEDQHYADWSRSNSYSAPQSVSSQHEKSVNEPADQLGTLDPNSISCRLEDACLHPLSLDLDEPRALSSSGSTSSASTGTHSSGAIFVCESCKKSVSSLRSLKRHHTTCKQYIAENGPPPESDRSSSFLRNNNRTSSATDLLISAEGVTAVNSSVSHVVKSSQRTPISFLPPPSTQTAVVTVSSDLPNHFDPCTAKAPPQLPLVTSSSCRCSLTDCNCTPSSSPQQSVSCVPKLTANNNTCEDCNRQLCSASNLKRHRATCKIVMQKQYSRNGGVVSPVSKTVQQQKWQPVEIAARERMIIDRSYAAALAASQEARQYLSQQSQMVTRKGTDNTGAFVIVQDQGIVGERPWITVGEHLRAQHMQQKVLEAQNLQQQDQNQAVVQASGAQAVDHVDTMEPGKVSLNSNNEPLSEEQKCEENENSNGEGCNGQESTNQFSERKTSFTSYKCTNVISRLSMSQPSTVMRCSSTVEQKPIYDVKSGALQLSQNQGNPTITPLESIITTQPLPNDRADTFGTSWNLGERRSSDSIQTTIPAGNSTSLITPNRQPASISSEFQCPECLKTYSCRKNVKRHRMAVHKLSAEEVSRPMSASMGCGSDSGSFTQLGQTMSNKIPMTRSDMGSPQHLIQQNRYQERVGSCWGSPHQIHQHVEGTWSRNKEYVDDEESAETARIAAELKRSAEQEMAEIEGKKPRTELAEADTTFHEETEPGSSHLSDGSRMHSMTTIDATQPTSDTPAHSTMNSWMEQKSLPLDAVHATRSSAQGSPSTAKVTKRPPHVCVDCNRVLSSDYSLRRHRLTCIEARNNGTAQSTAQSGTTATNTSSLGDESVQLQDVMLGSAYIGNDRNNDSMGMSDPMLSHVAMSAPVHQQGVQFRSTSLSGSASSSAVDEWYERHSLRKTDDVPDSTTSQRLDRSTSPGLLSTPSEGAQPGCLQYTRKRANSGGTSAQNEGGSSRPQHKHLCQACGKFYSSEWNLERHRRESCPVKGKASPAPKEPVENVLSDEASVQVGHTLFLLSRTALSRASAYFAQLFAMHDPSKGELRLELDPSHFQSLLDVYNNPNNLNQYNIDAVVVLANRLKFSTVFDSCERYIAEQLPQISVMHAIRLAEQLKLSAIKQRLFDTISIDVFRSLASDEQYKKMDAELKAELLEKWGTFL</sequence>
<feature type="region of interest" description="Disordered" evidence="9">
    <location>
        <begin position="709"/>
        <end position="752"/>
    </location>
</feature>
<keyword evidence="3" id="KW-0677">Repeat</keyword>
<evidence type="ECO:0000256" key="2">
    <source>
        <dbReference type="ARBA" id="ARBA00022723"/>
    </source>
</evidence>
<dbReference type="SMART" id="SM00225">
    <property type="entry name" value="BTB"/>
    <property type="match status" value="1"/>
</dbReference>
<keyword evidence="12" id="KW-1185">Reference proteome</keyword>
<feature type="region of interest" description="Disordered" evidence="9">
    <location>
        <begin position="322"/>
        <end position="348"/>
    </location>
</feature>
<dbReference type="PANTHER" id="PTHR24404:SF114">
    <property type="entry name" value="KLUMPFUSS, ISOFORM B-RELATED"/>
    <property type="match status" value="1"/>
</dbReference>
<evidence type="ECO:0000313" key="11">
    <source>
        <dbReference type="EMBL" id="KAK6733984.1"/>
    </source>
</evidence>
<protein>
    <recommendedName>
        <fullName evidence="10">C2H2-type domain-containing protein</fullName>
    </recommendedName>
</protein>
<dbReference type="InterPro" id="IPR011333">
    <property type="entry name" value="SKP1/BTB/POZ_sf"/>
</dbReference>
<evidence type="ECO:0000256" key="8">
    <source>
        <dbReference type="PROSITE-ProRule" id="PRU00042"/>
    </source>
</evidence>
<dbReference type="Gene3D" id="3.30.710.10">
    <property type="entry name" value="Potassium Channel Kv1.1, Chain A"/>
    <property type="match status" value="1"/>
</dbReference>
<evidence type="ECO:0000256" key="6">
    <source>
        <dbReference type="ARBA" id="ARBA00023125"/>
    </source>
</evidence>
<feature type="compositionally biased region" description="Polar residues" evidence="9">
    <location>
        <begin position="1021"/>
        <end position="1032"/>
    </location>
</feature>
<dbReference type="Pfam" id="PF00651">
    <property type="entry name" value="BTB"/>
    <property type="match status" value="1"/>
</dbReference>
<dbReference type="Pfam" id="PF00096">
    <property type="entry name" value="zf-C2H2"/>
    <property type="match status" value="1"/>
</dbReference>
<feature type="compositionally biased region" description="Low complexity" evidence="9">
    <location>
        <begin position="733"/>
        <end position="744"/>
    </location>
</feature>
<dbReference type="InterPro" id="IPR000210">
    <property type="entry name" value="BTB/POZ_dom"/>
</dbReference>
<feature type="compositionally biased region" description="Polar residues" evidence="9">
    <location>
        <begin position="1216"/>
        <end position="1237"/>
    </location>
</feature>
<keyword evidence="5" id="KW-0862">Zinc</keyword>
<comment type="subcellular location">
    <subcellularLocation>
        <location evidence="1">Nucleus</location>
    </subcellularLocation>
</comment>
<feature type="region of interest" description="Disordered" evidence="9">
    <location>
        <begin position="168"/>
        <end position="200"/>
    </location>
</feature>
<evidence type="ECO:0000256" key="4">
    <source>
        <dbReference type="ARBA" id="ARBA00022771"/>
    </source>
</evidence>
<dbReference type="PANTHER" id="PTHR24404">
    <property type="entry name" value="ZINC FINGER PROTEIN"/>
    <property type="match status" value="1"/>
</dbReference>
<accession>A0ABR1C643</accession>
<feature type="region of interest" description="Disordered" evidence="9">
    <location>
        <begin position="422"/>
        <end position="442"/>
    </location>
</feature>
<dbReference type="PROSITE" id="PS00028">
    <property type="entry name" value="ZINC_FINGER_C2H2_1"/>
    <property type="match status" value="1"/>
</dbReference>
<feature type="domain" description="C2H2-type" evidence="10">
    <location>
        <begin position="1271"/>
        <end position="1302"/>
    </location>
</feature>
<evidence type="ECO:0000256" key="5">
    <source>
        <dbReference type="ARBA" id="ARBA00022833"/>
    </source>
</evidence>
<dbReference type="Proteomes" id="UP001303046">
    <property type="component" value="Unassembled WGS sequence"/>
</dbReference>
<comment type="caution">
    <text evidence="11">The sequence shown here is derived from an EMBL/GenBank/DDBJ whole genome shotgun (WGS) entry which is preliminary data.</text>
</comment>
<dbReference type="InterPro" id="IPR013087">
    <property type="entry name" value="Znf_C2H2_type"/>
</dbReference>
<feature type="compositionally biased region" description="Polar residues" evidence="9">
    <location>
        <begin position="322"/>
        <end position="335"/>
    </location>
</feature>
<feature type="region of interest" description="Disordered" evidence="9">
    <location>
        <begin position="1"/>
        <end position="22"/>
    </location>
</feature>
<organism evidence="11 12">
    <name type="scientific">Necator americanus</name>
    <name type="common">Human hookworm</name>
    <dbReference type="NCBI Taxonomy" id="51031"/>
    <lineage>
        <taxon>Eukaryota</taxon>
        <taxon>Metazoa</taxon>
        <taxon>Ecdysozoa</taxon>
        <taxon>Nematoda</taxon>
        <taxon>Chromadorea</taxon>
        <taxon>Rhabditida</taxon>
        <taxon>Rhabditina</taxon>
        <taxon>Rhabditomorpha</taxon>
        <taxon>Strongyloidea</taxon>
        <taxon>Ancylostomatidae</taxon>
        <taxon>Bunostominae</taxon>
        <taxon>Necator</taxon>
    </lineage>
</organism>